<comment type="cofactor">
    <cofactor evidence="1">
        <name>pyridoxal 5'-phosphate</name>
        <dbReference type="ChEBI" id="CHEBI:597326"/>
    </cofactor>
</comment>
<dbReference type="EMBL" id="DF820471">
    <property type="protein sequence ID" value="GAK59816.1"/>
    <property type="molecule type" value="Genomic_DNA"/>
</dbReference>
<dbReference type="InterPro" id="IPR005814">
    <property type="entry name" value="Aminotrans_3"/>
</dbReference>
<dbReference type="PANTHER" id="PTHR43713:SF3">
    <property type="entry name" value="GLUTAMATE-1-SEMIALDEHYDE 2,1-AMINOMUTASE 1, CHLOROPLASTIC-RELATED"/>
    <property type="match status" value="1"/>
</dbReference>
<evidence type="ECO:0000256" key="1">
    <source>
        <dbReference type="ARBA" id="ARBA00001933"/>
    </source>
</evidence>
<keyword evidence="2 3" id="KW-0663">Pyridoxal phosphate</keyword>
<gene>
    <name evidence="4" type="ORF">U27_06802</name>
</gene>
<dbReference type="AlphaFoldDB" id="A0A081C5G1"/>
<dbReference type="CDD" id="cd00610">
    <property type="entry name" value="OAT_like"/>
    <property type="match status" value="1"/>
</dbReference>
<dbReference type="PANTHER" id="PTHR43713">
    <property type="entry name" value="GLUTAMATE-1-SEMIALDEHYDE 2,1-AMINOMUTASE"/>
    <property type="match status" value="1"/>
</dbReference>
<evidence type="ECO:0000256" key="3">
    <source>
        <dbReference type="RuleBase" id="RU003560"/>
    </source>
</evidence>
<dbReference type="Pfam" id="PF00202">
    <property type="entry name" value="Aminotran_3"/>
    <property type="match status" value="1"/>
</dbReference>
<accession>A0A081C5G1</accession>
<evidence type="ECO:0000256" key="2">
    <source>
        <dbReference type="ARBA" id="ARBA00022898"/>
    </source>
</evidence>
<dbReference type="SUPFAM" id="SSF53383">
    <property type="entry name" value="PLP-dependent transferases"/>
    <property type="match status" value="1"/>
</dbReference>
<reference evidence="4 5" key="1">
    <citation type="journal article" date="2015" name="PeerJ">
        <title>First genomic representation of candidate bacterial phylum KSB3 points to enhanced environmental sensing as a trigger of wastewater bulking.</title>
        <authorList>
            <person name="Sekiguchi Y."/>
            <person name="Ohashi A."/>
            <person name="Parks D.H."/>
            <person name="Yamauchi T."/>
            <person name="Tyson G.W."/>
            <person name="Hugenholtz P."/>
        </authorList>
    </citation>
    <scope>NUCLEOTIDE SEQUENCE [LARGE SCALE GENOMIC DNA]</scope>
</reference>
<dbReference type="InterPro" id="IPR015421">
    <property type="entry name" value="PyrdxlP-dep_Trfase_major"/>
</dbReference>
<evidence type="ECO:0000313" key="4">
    <source>
        <dbReference type="EMBL" id="GAK59816.1"/>
    </source>
</evidence>
<dbReference type="HOGENOM" id="CLU_016922_1_4_0"/>
<dbReference type="STRING" id="1499967.U27_06802"/>
<dbReference type="Gene3D" id="3.90.1150.10">
    <property type="entry name" value="Aspartate Aminotransferase, domain 1"/>
    <property type="match status" value="1"/>
</dbReference>
<protein>
    <submittedName>
        <fullName evidence="4">Aminotransferase class-III</fullName>
    </submittedName>
</protein>
<comment type="similarity">
    <text evidence="3">Belongs to the class-III pyridoxal-phosphate-dependent aminotransferase family.</text>
</comment>
<dbReference type="GO" id="GO:0008483">
    <property type="term" value="F:transaminase activity"/>
    <property type="evidence" value="ECO:0007669"/>
    <property type="project" value="UniProtKB-KW"/>
</dbReference>
<keyword evidence="4" id="KW-0808">Transferase</keyword>
<evidence type="ECO:0000313" key="5">
    <source>
        <dbReference type="Proteomes" id="UP000030661"/>
    </source>
</evidence>
<dbReference type="InterPro" id="IPR015422">
    <property type="entry name" value="PyrdxlP-dep_Trfase_small"/>
</dbReference>
<keyword evidence="5" id="KW-1185">Reference proteome</keyword>
<dbReference type="Gene3D" id="3.40.640.10">
    <property type="entry name" value="Type I PLP-dependent aspartate aminotransferase-like (Major domain)"/>
    <property type="match status" value="1"/>
</dbReference>
<dbReference type="eggNOG" id="COG0001">
    <property type="taxonomic scope" value="Bacteria"/>
</dbReference>
<organism evidence="4 5">
    <name type="scientific">Vecturithrix granuli</name>
    <dbReference type="NCBI Taxonomy" id="1499967"/>
    <lineage>
        <taxon>Bacteria</taxon>
        <taxon>Candidatus Moduliflexota</taxon>
        <taxon>Candidatus Vecturitrichia</taxon>
        <taxon>Candidatus Vecturitrichales</taxon>
        <taxon>Candidatus Vecturitrichaceae</taxon>
        <taxon>Candidatus Vecturithrix</taxon>
    </lineage>
</organism>
<name>A0A081C5G1_VECG1</name>
<keyword evidence="4" id="KW-0032">Aminotransferase</keyword>
<dbReference type="GO" id="GO:0030170">
    <property type="term" value="F:pyridoxal phosphate binding"/>
    <property type="evidence" value="ECO:0007669"/>
    <property type="project" value="InterPro"/>
</dbReference>
<proteinExistence type="inferred from homology"/>
<dbReference type="Proteomes" id="UP000030661">
    <property type="component" value="Unassembled WGS sequence"/>
</dbReference>
<dbReference type="InterPro" id="IPR015424">
    <property type="entry name" value="PyrdxlP-dep_Trfase"/>
</dbReference>
<sequence>MQIHKGDQLFQEALKYFISGVGAAGRFFPTIGRPLFLERADGAYLFDIDGNQYIDYHSSSGATFLGYNNPEIKQAMQQALDMGYFCNYETEYHVKLAELLCASVPCAEKVRFANSGTEATLGAIRLARGVTGRKKIIKFEGHFHGMHEMAWFNCHTTLSEPNEYGEIPCIPDSAGIPEEIASMVIVLPSNEPDIFRSCMKRHQGEIAAVIMEPVMYNAGCVLPKQEFVQAVREETEHAGTVLIFDEVLSGFRMCLGGGQEYLGVTPDLATLAKALGGSGVPIAALVGKEWVMNGLNPVGKVVMSGTYTGHILEVLGSLKAVEIMRSPGFYDHLNQLADRLYSGLSDLLQRYRIKAVIQGVGARFAIYFGLEHTPIYDYRQVVRHFDFDMNQRFLRKAFEKYLYIHDYGNKLSPTHHGFTSAHTLEDINETLTRCEDIFKLISD</sequence>